<feature type="compositionally biased region" description="Acidic residues" evidence="5">
    <location>
        <begin position="530"/>
        <end position="543"/>
    </location>
</feature>
<dbReference type="InterPro" id="IPR036427">
    <property type="entry name" value="Bromodomain-like_sf"/>
</dbReference>
<dbReference type="InterPro" id="IPR027353">
    <property type="entry name" value="NET_dom"/>
</dbReference>
<dbReference type="OrthoDB" id="21449at2759"/>
<dbReference type="PROSITE" id="PS51525">
    <property type="entry name" value="NET"/>
    <property type="match status" value="1"/>
</dbReference>
<evidence type="ECO:0000256" key="2">
    <source>
        <dbReference type="ARBA" id="ARBA00023117"/>
    </source>
</evidence>
<keyword evidence="2 4" id="KW-0103">Bromodomain</keyword>
<reference evidence="8" key="1">
    <citation type="submission" date="2022-07" db="EMBL/GenBank/DDBJ databases">
        <authorList>
            <person name="Macas J."/>
            <person name="Novak P."/>
            <person name="Neumann P."/>
        </authorList>
    </citation>
    <scope>NUCLEOTIDE SEQUENCE</scope>
</reference>
<feature type="compositionally biased region" description="Basic and acidic residues" evidence="5">
    <location>
        <begin position="552"/>
        <end position="566"/>
    </location>
</feature>
<accession>A0A9P0YI76</accession>
<evidence type="ECO:0000256" key="5">
    <source>
        <dbReference type="SAM" id="MobiDB-lite"/>
    </source>
</evidence>
<feature type="compositionally biased region" description="Low complexity" evidence="5">
    <location>
        <begin position="568"/>
        <end position="596"/>
    </location>
</feature>
<organism evidence="8 9">
    <name type="scientific">Cuscuta europaea</name>
    <name type="common">European dodder</name>
    <dbReference type="NCBI Taxonomy" id="41803"/>
    <lineage>
        <taxon>Eukaryota</taxon>
        <taxon>Viridiplantae</taxon>
        <taxon>Streptophyta</taxon>
        <taxon>Embryophyta</taxon>
        <taxon>Tracheophyta</taxon>
        <taxon>Spermatophyta</taxon>
        <taxon>Magnoliopsida</taxon>
        <taxon>eudicotyledons</taxon>
        <taxon>Gunneridae</taxon>
        <taxon>Pentapetalae</taxon>
        <taxon>asterids</taxon>
        <taxon>lamiids</taxon>
        <taxon>Solanales</taxon>
        <taxon>Convolvulaceae</taxon>
        <taxon>Cuscuteae</taxon>
        <taxon>Cuscuta</taxon>
        <taxon>Cuscuta subgen. Cuscuta</taxon>
    </lineage>
</organism>
<dbReference type="PROSITE" id="PS50014">
    <property type="entry name" value="BROMODOMAIN_2"/>
    <property type="match status" value="1"/>
</dbReference>
<protein>
    <submittedName>
        <fullName evidence="8">Uncharacterized protein</fullName>
    </submittedName>
</protein>
<feature type="compositionally biased region" description="Polar residues" evidence="5">
    <location>
        <begin position="491"/>
        <end position="505"/>
    </location>
</feature>
<proteinExistence type="predicted"/>
<dbReference type="PRINTS" id="PR00503">
    <property type="entry name" value="BROMODOMAIN"/>
</dbReference>
<feature type="compositionally biased region" description="Polar residues" evidence="5">
    <location>
        <begin position="131"/>
        <end position="143"/>
    </location>
</feature>
<evidence type="ECO:0000259" key="6">
    <source>
        <dbReference type="PROSITE" id="PS50014"/>
    </source>
</evidence>
<dbReference type="Pfam" id="PF17035">
    <property type="entry name" value="BET"/>
    <property type="match status" value="1"/>
</dbReference>
<keyword evidence="1" id="KW-0805">Transcription regulation</keyword>
<dbReference type="Gene3D" id="1.20.1270.220">
    <property type="match status" value="1"/>
</dbReference>
<feature type="compositionally biased region" description="Basic and acidic residues" evidence="5">
    <location>
        <begin position="402"/>
        <end position="413"/>
    </location>
</feature>
<dbReference type="InterPro" id="IPR001487">
    <property type="entry name" value="Bromodomain"/>
</dbReference>
<evidence type="ECO:0000313" key="8">
    <source>
        <dbReference type="EMBL" id="CAH9058144.1"/>
    </source>
</evidence>
<feature type="compositionally biased region" description="Basic and acidic residues" evidence="5">
    <location>
        <begin position="516"/>
        <end position="529"/>
    </location>
</feature>
<feature type="region of interest" description="Disordered" evidence="5">
    <location>
        <begin position="491"/>
        <end position="604"/>
    </location>
</feature>
<dbReference type="Pfam" id="PF00439">
    <property type="entry name" value="Bromodomain"/>
    <property type="match status" value="1"/>
</dbReference>
<evidence type="ECO:0000259" key="7">
    <source>
        <dbReference type="PROSITE" id="PS51525"/>
    </source>
</evidence>
<dbReference type="Gene3D" id="1.20.920.10">
    <property type="entry name" value="Bromodomain-like"/>
    <property type="match status" value="1"/>
</dbReference>
<keyword evidence="3" id="KW-0804">Transcription</keyword>
<comment type="caution">
    <text evidence="8">The sequence shown here is derived from an EMBL/GenBank/DDBJ whole genome shotgun (WGS) entry which is preliminary data.</text>
</comment>
<feature type="compositionally biased region" description="Pro residues" evidence="5">
    <location>
        <begin position="359"/>
        <end position="372"/>
    </location>
</feature>
<name>A0A9P0YI76_CUSEU</name>
<dbReference type="SUPFAM" id="SSF47370">
    <property type="entry name" value="Bromodomain"/>
    <property type="match status" value="1"/>
</dbReference>
<feature type="region of interest" description="Disordered" evidence="5">
    <location>
        <begin position="131"/>
        <end position="159"/>
    </location>
</feature>
<evidence type="ECO:0000256" key="1">
    <source>
        <dbReference type="ARBA" id="ARBA00023015"/>
    </source>
</evidence>
<dbReference type="PANTHER" id="PTHR45926">
    <property type="entry name" value="OSJNBA0053K19.4 PROTEIN"/>
    <property type="match status" value="1"/>
</dbReference>
<sequence>MASAVLASRNESSWAQSGDAGAGFMGKTPYSHPHLNANPNPSSNPKKKQKHFHQSASGRAFDNSPVVTQTASDDAYSFNQRPIESNGPNFGGYLTFNIPSYSKLEINELRKRLVSELEQIRNLKDRIESGHLSTTVNHNPRSNVKSKKISGNKRSVPSGSNKDLKKFCNGFDNNRNAGVGGAIDGIDLENMMKDCRQVLAKLMKHKSSWIFNTPVDAAALGLHDYHQIVKNPMDLGTVKSNLAKDFYRSPSQFAADVRLTFNNALLYNPKTDQVHGWADQLLARFEELFRPIQEKINRIECERRDYISAADELQGSSWNQDIPSPERGAKKHKAMTSPFRQLSKKQERVSNQSSASTPSAPPPPPLNPPPLQQSPIRTPSPVRAPPVMPTTRGTMPKQPKPKAKDPNKREMQMEEKHKLGMELQNLPEEKMPQLVQIIRKRNEHLAQDGDEIELDIEALDTETLWELDRFVTNWKKLVSKTKRQALLGNLSGQAPSISGAVTSNIDGDGDGCGLSEKIDSPRKPKKGEAGDEDVDIDDDDEDMPAASFPLIEIEKDEGGGGGREPDNGSSSSSSSGSSSSDSSSSSGSDSGSSGSDSDADDAQS</sequence>
<dbReference type="InterPro" id="IPR038336">
    <property type="entry name" value="NET_sf"/>
</dbReference>
<dbReference type="Proteomes" id="UP001152484">
    <property type="component" value="Unassembled WGS sequence"/>
</dbReference>
<feature type="compositionally biased region" description="Low complexity" evidence="5">
    <location>
        <begin position="31"/>
        <end position="44"/>
    </location>
</feature>
<keyword evidence="9" id="KW-1185">Reference proteome</keyword>
<gene>
    <name evidence="8" type="ORF">CEURO_LOCUS1203</name>
</gene>
<dbReference type="SMART" id="SM00297">
    <property type="entry name" value="BROMO"/>
    <property type="match status" value="1"/>
</dbReference>
<feature type="domain" description="NET" evidence="7">
    <location>
        <begin position="401"/>
        <end position="482"/>
    </location>
</feature>
<evidence type="ECO:0000313" key="9">
    <source>
        <dbReference type="Proteomes" id="UP001152484"/>
    </source>
</evidence>
<evidence type="ECO:0000256" key="4">
    <source>
        <dbReference type="PROSITE-ProRule" id="PRU00035"/>
    </source>
</evidence>
<dbReference type="AlphaFoldDB" id="A0A9P0YI76"/>
<evidence type="ECO:0000256" key="3">
    <source>
        <dbReference type="ARBA" id="ARBA00023163"/>
    </source>
</evidence>
<dbReference type="EMBL" id="CAMAPE010000004">
    <property type="protein sequence ID" value="CAH9058144.1"/>
    <property type="molecule type" value="Genomic_DNA"/>
</dbReference>
<feature type="region of interest" description="Disordered" evidence="5">
    <location>
        <begin position="1"/>
        <end position="66"/>
    </location>
</feature>
<feature type="domain" description="Bromo" evidence="6">
    <location>
        <begin position="203"/>
        <end position="275"/>
    </location>
</feature>
<feature type="region of interest" description="Disordered" evidence="5">
    <location>
        <begin position="316"/>
        <end position="413"/>
    </location>
</feature>